<feature type="coiled-coil region" evidence="1">
    <location>
        <begin position="65"/>
        <end position="92"/>
    </location>
</feature>
<dbReference type="Pfam" id="PF20237">
    <property type="entry name" value="DUF6594"/>
    <property type="match status" value="1"/>
</dbReference>
<feature type="domain" description="DUF6594" evidence="4">
    <location>
        <begin position="37"/>
        <end position="303"/>
    </location>
</feature>
<evidence type="ECO:0000256" key="2">
    <source>
        <dbReference type="SAM" id="MobiDB-lite"/>
    </source>
</evidence>
<dbReference type="InterPro" id="IPR046529">
    <property type="entry name" value="DUF6594"/>
</dbReference>
<keyword evidence="3" id="KW-1133">Transmembrane helix</keyword>
<sequence length="316" mass="35607">MGTRVSSPINDEELVTGATLETSSPPAPTLRKRAKGYPHISWLMGENAPRTAFVRGFRARGFGFLLEKQKELHELDKQLSSIEIEYDQHSSQIDCPHDPGSTEAGNPPWKEDIRYRKLAEDFQKKYWKYLDFFDLYSRHAEPHKLRKRYLRVCQYYINEEGEHVLSQTEREIYGTQDEPSAYIEDLLAILPDRAPKFTRLFKDKVVIGVYKAILSRFKKPDRDGLFSYDNESLDFMVDSFVGVIASSLCSALIILAYFIQPPAAQLGIITSGSALVALGMCLTTGAGGKEVWVLIAAFNAVLVVFIAGDRGSQNIV</sequence>
<evidence type="ECO:0000313" key="5">
    <source>
        <dbReference type="EMBL" id="KAF2835859.1"/>
    </source>
</evidence>
<feature type="transmembrane region" description="Helical" evidence="3">
    <location>
        <begin position="240"/>
        <end position="259"/>
    </location>
</feature>
<evidence type="ECO:0000256" key="1">
    <source>
        <dbReference type="SAM" id="Coils"/>
    </source>
</evidence>
<dbReference type="PANTHER" id="PTHR34502:SF5">
    <property type="entry name" value="DUF6594 DOMAIN-CONTAINING PROTEIN"/>
    <property type="match status" value="1"/>
</dbReference>
<dbReference type="AlphaFoldDB" id="A0A9P4VPU4"/>
<accession>A0A9P4VPU4</accession>
<gene>
    <name evidence="5" type="ORF">M501DRAFT_1019461</name>
</gene>
<keyword evidence="3" id="KW-0472">Membrane</keyword>
<dbReference type="OrthoDB" id="3795595at2759"/>
<reference evidence="5" key="1">
    <citation type="journal article" date="2020" name="Stud. Mycol.">
        <title>101 Dothideomycetes genomes: a test case for predicting lifestyles and emergence of pathogens.</title>
        <authorList>
            <person name="Haridas S."/>
            <person name="Albert R."/>
            <person name="Binder M."/>
            <person name="Bloem J."/>
            <person name="Labutti K."/>
            <person name="Salamov A."/>
            <person name="Andreopoulos B."/>
            <person name="Baker S."/>
            <person name="Barry K."/>
            <person name="Bills G."/>
            <person name="Bluhm B."/>
            <person name="Cannon C."/>
            <person name="Castanera R."/>
            <person name="Culley D."/>
            <person name="Daum C."/>
            <person name="Ezra D."/>
            <person name="Gonzalez J."/>
            <person name="Henrissat B."/>
            <person name="Kuo A."/>
            <person name="Liang C."/>
            <person name="Lipzen A."/>
            <person name="Lutzoni F."/>
            <person name="Magnuson J."/>
            <person name="Mondo S."/>
            <person name="Nolan M."/>
            <person name="Ohm R."/>
            <person name="Pangilinan J."/>
            <person name="Park H.-J."/>
            <person name="Ramirez L."/>
            <person name="Alfaro M."/>
            <person name="Sun H."/>
            <person name="Tritt A."/>
            <person name="Yoshinaga Y."/>
            <person name="Zwiers L.-H."/>
            <person name="Turgeon B."/>
            <person name="Goodwin S."/>
            <person name="Spatafora J."/>
            <person name="Crous P."/>
            <person name="Grigoriev I."/>
        </authorList>
    </citation>
    <scope>NUCLEOTIDE SEQUENCE</scope>
    <source>
        <strain evidence="5">CBS 101060</strain>
    </source>
</reference>
<evidence type="ECO:0000313" key="6">
    <source>
        <dbReference type="Proteomes" id="UP000799429"/>
    </source>
</evidence>
<feature type="region of interest" description="Disordered" evidence="2">
    <location>
        <begin position="1"/>
        <end position="28"/>
    </location>
</feature>
<feature type="transmembrane region" description="Helical" evidence="3">
    <location>
        <begin position="291"/>
        <end position="308"/>
    </location>
</feature>
<protein>
    <recommendedName>
        <fullName evidence="4">DUF6594 domain-containing protein</fullName>
    </recommendedName>
</protein>
<dbReference type="EMBL" id="MU006106">
    <property type="protein sequence ID" value="KAF2835859.1"/>
    <property type="molecule type" value="Genomic_DNA"/>
</dbReference>
<organism evidence="5 6">
    <name type="scientific">Patellaria atrata CBS 101060</name>
    <dbReference type="NCBI Taxonomy" id="1346257"/>
    <lineage>
        <taxon>Eukaryota</taxon>
        <taxon>Fungi</taxon>
        <taxon>Dikarya</taxon>
        <taxon>Ascomycota</taxon>
        <taxon>Pezizomycotina</taxon>
        <taxon>Dothideomycetes</taxon>
        <taxon>Dothideomycetes incertae sedis</taxon>
        <taxon>Patellariales</taxon>
        <taxon>Patellariaceae</taxon>
        <taxon>Patellaria</taxon>
    </lineage>
</organism>
<name>A0A9P4VPU4_9PEZI</name>
<keyword evidence="6" id="KW-1185">Reference proteome</keyword>
<comment type="caution">
    <text evidence="5">The sequence shown here is derived from an EMBL/GenBank/DDBJ whole genome shotgun (WGS) entry which is preliminary data.</text>
</comment>
<keyword evidence="1" id="KW-0175">Coiled coil</keyword>
<feature type="transmembrane region" description="Helical" evidence="3">
    <location>
        <begin position="266"/>
        <end position="285"/>
    </location>
</feature>
<dbReference type="Proteomes" id="UP000799429">
    <property type="component" value="Unassembled WGS sequence"/>
</dbReference>
<evidence type="ECO:0000256" key="3">
    <source>
        <dbReference type="SAM" id="Phobius"/>
    </source>
</evidence>
<keyword evidence="3" id="KW-0812">Transmembrane</keyword>
<proteinExistence type="predicted"/>
<evidence type="ECO:0000259" key="4">
    <source>
        <dbReference type="Pfam" id="PF20237"/>
    </source>
</evidence>
<dbReference type="PANTHER" id="PTHR34502">
    <property type="entry name" value="DUF6594 DOMAIN-CONTAINING PROTEIN-RELATED"/>
    <property type="match status" value="1"/>
</dbReference>